<dbReference type="PANTHER" id="PTHR21716:SF53">
    <property type="entry name" value="PERMEASE PERM-RELATED"/>
    <property type="match status" value="1"/>
</dbReference>
<accession>A0A3N2C192</accession>
<evidence type="ECO:0000256" key="1">
    <source>
        <dbReference type="ARBA" id="ARBA00004651"/>
    </source>
</evidence>
<feature type="transmembrane region" description="Helical" evidence="9">
    <location>
        <begin position="335"/>
        <end position="366"/>
    </location>
</feature>
<feature type="transmembrane region" description="Helical" evidence="9">
    <location>
        <begin position="182"/>
        <end position="202"/>
    </location>
</feature>
<evidence type="ECO:0000256" key="6">
    <source>
        <dbReference type="ARBA" id="ARBA00022989"/>
    </source>
</evidence>
<evidence type="ECO:0000313" key="10">
    <source>
        <dbReference type="EMBL" id="ROR81271.1"/>
    </source>
</evidence>
<feature type="region of interest" description="Disordered" evidence="8">
    <location>
        <begin position="373"/>
        <end position="440"/>
    </location>
</feature>
<proteinExistence type="inferred from homology"/>
<evidence type="ECO:0000256" key="9">
    <source>
        <dbReference type="SAM" id="Phobius"/>
    </source>
</evidence>
<keyword evidence="4" id="KW-1003">Cell membrane</keyword>
<gene>
    <name evidence="10" type="ORF">EDD42_1327</name>
</gene>
<feature type="transmembrane region" description="Helical" evidence="9">
    <location>
        <begin position="299"/>
        <end position="315"/>
    </location>
</feature>
<dbReference type="RefSeq" id="WP_085510479.1">
    <property type="nucleotide sequence ID" value="NZ_FXAP01000001.1"/>
</dbReference>
<feature type="compositionally biased region" description="Basic and acidic residues" evidence="8">
    <location>
        <begin position="406"/>
        <end position="430"/>
    </location>
</feature>
<dbReference type="Pfam" id="PF01594">
    <property type="entry name" value="AI-2E_transport"/>
    <property type="match status" value="1"/>
</dbReference>
<feature type="transmembrane region" description="Helical" evidence="9">
    <location>
        <begin position="242"/>
        <end position="261"/>
    </location>
</feature>
<dbReference type="InterPro" id="IPR002549">
    <property type="entry name" value="AI-2E-like"/>
</dbReference>
<dbReference type="AlphaFoldDB" id="A0A3N2C192"/>
<evidence type="ECO:0000256" key="5">
    <source>
        <dbReference type="ARBA" id="ARBA00022692"/>
    </source>
</evidence>
<keyword evidence="3" id="KW-0813">Transport</keyword>
<dbReference type="GO" id="GO:0055085">
    <property type="term" value="P:transmembrane transport"/>
    <property type="evidence" value="ECO:0007669"/>
    <property type="project" value="TreeGrafter"/>
</dbReference>
<keyword evidence="5 9" id="KW-0812">Transmembrane</keyword>
<evidence type="ECO:0000256" key="3">
    <source>
        <dbReference type="ARBA" id="ARBA00022448"/>
    </source>
</evidence>
<evidence type="ECO:0000256" key="8">
    <source>
        <dbReference type="SAM" id="MobiDB-lite"/>
    </source>
</evidence>
<comment type="caution">
    <text evidence="10">The sequence shown here is derived from an EMBL/GenBank/DDBJ whole genome shotgun (WGS) entry which is preliminary data.</text>
</comment>
<comment type="similarity">
    <text evidence="2">Belongs to the autoinducer-2 exporter (AI-2E) (TC 2.A.86) family.</text>
</comment>
<evidence type="ECO:0000313" key="11">
    <source>
        <dbReference type="Proteomes" id="UP000266915"/>
    </source>
</evidence>
<dbReference type="GO" id="GO:0005886">
    <property type="term" value="C:plasma membrane"/>
    <property type="evidence" value="ECO:0007669"/>
    <property type="project" value="UniProtKB-SubCell"/>
</dbReference>
<sequence length="440" mass="46549">MADDTPKTWWGRFLPEAASPVREPDLSGSSSVPRGMRVAAAWSWRILLVAAVVALLVFLVVQLRLIVIPLLIAVLVSALLKPVVDVLVRHRWPKGLAIALAMVGTLSVVSGLIFLAISQITSQFASVQARTMTAYGDFKAFLLASPLHVTETQLNDFIAQAFDSLQQDSQVLLSGALSIGSTLGHVATGVFLTLFCLLFMLIDGRTIWRWTVRVFPQRARPAVDSAGRAGWRTLGNYVRTQILVASIDAVGIGLGAFFLGVPLAIPVAVLVFLGSFVPIVGAVVTGAVAVFLALVYNGPVIALLMLGVVLLVQQLEGHVLQPLIMGTAVKVHPLAVVLAVAGGTLVAGIPGALFAVPVVAVINVMVHTIASGTWRTGGSAPPEPGADGAIWQTVPSPRRIRPGSRSSHEPQDRPGDQEPQHPSEDLRETSSPESPGPRTP</sequence>
<feature type="transmembrane region" description="Helical" evidence="9">
    <location>
        <begin position="66"/>
        <end position="84"/>
    </location>
</feature>
<organism evidence="10 11">
    <name type="scientific">Plantibacter flavus</name>
    <dbReference type="NCBI Taxonomy" id="150123"/>
    <lineage>
        <taxon>Bacteria</taxon>
        <taxon>Bacillati</taxon>
        <taxon>Actinomycetota</taxon>
        <taxon>Actinomycetes</taxon>
        <taxon>Micrococcales</taxon>
        <taxon>Microbacteriaceae</taxon>
        <taxon>Plantibacter</taxon>
    </lineage>
</organism>
<protein>
    <submittedName>
        <fullName evidence="10">Putative PurR-regulated permease PerM</fullName>
    </submittedName>
</protein>
<evidence type="ECO:0000256" key="7">
    <source>
        <dbReference type="ARBA" id="ARBA00023136"/>
    </source>
</evidence>
<feature type="transmembrane region" description="Helical" evidence="9">
    <location>
        <begin position="96"/>
        <end position="117"/>
    </location>
</feature>
<comment type="subcellular location">
    <subcellularLocation>
        <location evidence="1">Cell membrane</location>
        <topology evidence="1">Multi-pass membrane protein</topology>
    </subcellularLocation>
</comment>
<keyword evidence="7 9" id="KW-0472">Membrane</keyword>
<keyword evidence="11" id="KW-1185">Reference proteome</keyword>
<keyword evidence="6 9" id="KW-1133">Transmembrane helix</keyword>
<feature type="transmembrane region" description="Helical" evidence="9">
    <location>
        <begin position="42"/>
        <end position="60"/>
    </location>
</feature>
<dbReference type="EMBL" id="RKHL01000001">
    <property type="protein sequence ID" value="ROR81271.1"/>
    <property type="molecule type" value="Genomic_DNA"/>
</dbReference>
<evidence type="ECO:0000256" key="4">
    <source>
        <dbReference type="ARBA" id="ARBA00022475"/>
    </source>
</evidence>
<name>A0A3N2C192_9MICO</name>
<reference evidence="10 11" key="1">
    <citation type="submission" date="2018-11" db="EMBL/GenBank/DDBJ databases">
        <title>Sequencing the genomes of 1000 actinobacteria strains.</title>
        <authorList>
            <person name="Klenk H.-P."/>
        </authorList>
    </citation>
    <scope>NUCLEOTIDE SEQUENCE [LARGE SCALE GENOMIC DNA]</scope>
    <source>
        <strain evidence="10 11">DSM 14012</strain>
    </source>
</reference>
<evidence type="ECO:0000256" key="2">
    <source>
        <dbReference type="ARBA" id="ARBA00009773"/>
    </source>
</evidence>
<feature type="transmembrane region" description="Helical" evidence="9">
    <location>
        <begin position="267"/>
        <end position="292"/>
    </location>
</feature>
<dbReference type="PANTHER" id="PTHR21716">
    <property type="entry name" value="TRANSMEMBRANE PROTEIN"/>
    <property type="match status" value="1"/>
</dbReference>
<dbReference type="Proteomes" id="UP000266915">
    <property type="component" value="Unassembled WGS sequence"/>
</dbReference>